<dbReference type="Proteomes" id="UP000772196">
    <property type="component" value="Unassembled WGS sequence"/>
</dbReference>
<evidence type="ECO:0000313" key="1">
    <source>
        <dbReference type="EMBL" id="NKI43642.1"/>
    </source>
</evidence>
<reference evidence="1 2" key="1">
    <citation type="submission" date="2020-04" db="EMBL/GenBank/DDBJ databases">
        <title>Phylogenetic Diversity and Antibacterial Activity against Ralstonia solanacearum of Endophytic Actinomycete Isolated from Moss.</title>
        <authorList>
            <person name="Zhuang X."/>
        </authorList>
    </citation>
    <scope>NUCLEOTIDE SEQUENCE [LARGE SCALE GENOMIC DNA]</scope>
    <source>
        <strain evidence="1 2">LD120</strain>
    </source>
</reference>
<dbReference type="RefSeq" id="WP_168541266.1">
    <property type="nucleotide sequence ID" value="NZ_JAAWWP010000013.1"/>
</dbReference>
<comment type="caution">
    <text evidence="1">The sequence shown here is derived from an EMBL/GenBank/DDBJ whole genome shotgun (WGS) entry which is preliminary data.</text>
</comment>
<sequence>MHQARVVLLGGTSHVGKSSLARVVADRLGYACLSTDGLARHPGRPWRMPGWEVPPHVAEHYRSLTADELLSSVLDHYARLWPRVEELIRRAAAGHEGAAGLVLEGSALWPARVAELRIPHTAAVWLTAEETVLRARMYDSAGYAEADGEERRLVDTFLARAVGFQELVLGEAARLRLDRLDTGGGRSVEELAEAVLRMTAAR</sequence>
<proteinExistence type="predicted"/>
<accession>A0ABX1H6F0</accession>
<dbReference type="Gene3D" id="3.40.50.300">
    <property type="entry name" value="P-loop containing nucleotide triphosphate hydrolases"/>
    <property type="match status" value="1"/>
</dbReference>
<dbReference type="SUPFAM" id="SSF52540">
    <property type="entry name" value="P-loop containing nucleoside triphosphate hydrolases"/>
    <property type="match status" value="1"/>
</dbReference>
<dbReference type="InterPro" id="IPR027417">
    <property type="entry name" value="P-loop_NTPase"/>
</dbReference>
<name>A0ABX1H6F0_9ACTN</name>
<gene>
    <name evidence="1" type="ORF">HFV08_20815</name>
</gene>
<dbReference type="EMBL" id="JAAWWP010000013">
    <property type="protein sequence ID" value="NKI43642.1"/>
    <property type="molecule type" value="Genomic_DNA"/>
</dbReference>
<evidence type="ECO:0008006" key="3">
    <source>
        <dbReference type="Google" id="ProtNLM"/>
    </source>
</evidence>
<protein>
    <recommendedName>
        <fullName evidence="3">2-phosphoglycerate kinase</fullName>
    </recommendedName>
</protein>
<evidence type="ECO:0000313" key="2">
    <source>
        <dbReference type="Proteomes" id="UP000772196"/>
    </source>
</evidence>
<organism evidence="1 2">
    <name type="scientific">Streptomyces physcomitrii</name>
    <dbReference type="NCBI Taxonomy" id="2724184"/>
    <lineage>
        <taxon>Bacteria</taxon>
        <taxon>Bacillati</taxon>
        <taxon>Actinomycetota</taxon>
        <taxon>Actinomycetes</taxon>
        <taxon>Kitasatosporales</taxon>
        <taxon>Streptomycetaceae</taxon>
        <taxon>Streptomyces</taxon>
    </lineage>
</organism>
<keyword evidence="2" id="KW-1185">Reference proteome</keyword>